<feature type="transmembrane region" description="Helical" evidence="7">
    <location>
        <begin position="332"/>
        <end position="351"/>
    </location>
</feature>
<keyword evidence="3 7" id="KW-0812">Transmembrane</keyword>
<evidence type="ECO:0000313" key="10">
    <source>
        <dbReference type="Proteomes" id="UP001281203"/>
    </source>
</evidence>
<dbReference type="Proteomes" id="UP001281203">
    <property type="component" value="Unassembled WGS sequence"/>
</dbReference>
<dbReference type="InterPro" id="IPR052175">
    <property type="entry name" value="ComplexI-like_HydComp"/>
</dbReference>
<dbReference type="InterPro" id="IPR001750">
    <property type="entry name" value="ND/Mrp_TM"/>
</dbReference>
<dbReference type="PANTHER" id="PTHR42682">
    <property type="entry name" value="HYDROGENASE-4 COMPONENT F"/>
    <property type="match status" value="1"/>
</dbReference>
<feature type="transmembrane region" description="Helical" evidence="7">
    <location>
        <begin position="149"/>
        <end position="170"/>
    </location>
</feature>
<feature type="transmembrane region" description="Helical" evidence="7">
    <location>
        <begin position="241"/>
        <end position="259"/>
    </location>
</feature>
<feature type="transmembrane region" description="Helical" evidence="7">
    <location>
        <begin position="301"/>
        <end position="320"/>
    </location>
</feature>
<feature type="transmembrane region" description="Helical" evidence="7">
    <location>
        <begin position="182"/>
        <end position="201"/>
    </location>
</feature>
<evidence type="ECO:0000256" key="5">
    <source>
        <dbReference type="ARBA" id="ARBA00023002"/>
    </source>
</evidence>
<evidence type="ECO:0000256" key="1">
    <source>
        <dbReference type="ARBA" id="ARBA00004651"/>
    </source>
</evidence>
<feature type="transmembrane region" description="Helical" evidence="7">
    <location>
        <begin position="120"/>
        <end position="137"/>
    </location>
</feature>
<feature type="transmembrane region" description="Helical" evidence="7">
    <location>
        <begin position="371"/>
        <end position="392"/>
    </location>
</feature>
<feature type="transmembrane region" description="Helical" evidence="7">
    <location>
        <begin position="213"/>
        <end position="235"/>
    </location>
</feature>
<feature type="transmembrane region" description="Helical" evidence="7">
    <location>
        <begin position="67"/>
        <end position="87"/>
    </location>
</feature>
<evidence type="ECO:0000256" key="3">
    <source>
        <dbReference type="ARBA" id="ARBA00022692"/>
    </source>
</evidence>
<evidence type="ECO:0000256" key="6">
    <source>
        <dbReference type="ARBA" id="ARBA00023136"/>
    </source>
</evidence>
<keyword evidence="10" id="KW-1185">Reference proteome</keyword>
<proteinExistence type="predicted"/>
<comment type="caution">
    <text evidence="9">The sequence shown here is derived from an EMBL/GenBank/DDBJ whole genome shotgun (WGS) entry which is preliminary data.</text>
</comment>
<keyword evidence="6 7" id="KW-0472">Membrane</keyword>
<reference evidence="9 10" key="1">
    <citation type="submission" date="2019-10" db="EMBL/GenBank/DDBJ databases">
        <title>Isolation and characterization of Methanoculleus sp. Wushi-C6 from a hot spring well.</title>
        <authorList>
            <person name="Chen S.-C."/>
            <person name="Lan Z.-H."/>
            <person name="You Y.-T."/>
            <person name="Lai M.-C."/>
        </authorList>
    </citation>
    <scope>NUCLEOTIDE SEQUENCE [LARGE SCALE GENOMIC DNA]</scope>
    <source>
        <strain evidence="9 10">Wushi-C6</strain>
    </source>
</reference>
<evidence type="ECO:0000256" key="2">
    <source>
        <dbReference type="ARBA" id="ARBA00022475"/>
    </source>
</evidence>
<evidence type="ECO:0000259" key="8">
    <source>
        <dbReference type="Pfam" id="PF00361"/>
    </source>
</evidence>
<feature type="transmembrane region" description="Helical" evidence="7">
    <location>
        <begin position="266"/>
        <end position="289"/>
    </location>
</feature>
<dbReference type="PANTHER" id="PTHR42682:SF4">
    <property type="entry name" value="NADH-UBIQUINONE_PLASTOQUINONE"/>
    <property type="match status" value="1"/>
</dbReference>
<feature type="transmembrane region" description="Helical" evidence="7">
    <location>
        <begin position="94"/>
        <end position="114"/>
    </location>
</feature>
<comment type="subcellular location">
    <subcellularLocation>
        <location evidence="1">Cell membrane</location>
        <topology evidence="1">Multi-pass membrane protein</topology>
    </subcellularLocation>
</comment>
<dbReference type="RefSeq" id="WP_317065413.1">
    <property type="nucleotide sequence ID" value="NZ_WBKO01000002.1"/>
</dbReference>
<accession>A0ABU3X2T7</accession>
<evidence type="ECO:0000256" key="4">
    <source>
        <dbReference type="ARBA" id="ARBA00022989"/>
    </source>
</evidence>
<dbReference type="Pfam" id="PF00361">
    <property type="entry name" value="Proton_antipo_M"/>
    <property type="match status" value="1"/>
</dbReference>
<organism evidence="9 10">
    <name type="scientific">Methanoculleus caldifontis</name>
    <dbReference type="NCBI Taxonomy" id="2651577"/>
    <lineage>
        <taxon>Archaea</taxon>
        <taxon>Methanobacteriati</taxon>
        <taxon>Methanobacteriota</taxon>
        <taxon>Stenosarchaea group</taxon>
        <taxon>Methanomicrobia</taxon>
        <taxon>Methanomicrobiales</taxon>
        <taxon>Methanomicrobiaceae</taxon>
        <taxon>Methanoculleus</taxon>
    </lineage>
</organism>
<feature type="transmembrane region" description="Helical" evidence="7">
    <location>
        <begin position="413"/>
        <end position="432"/>
    </location>
</feature>
<feature type="transmembrane region" description="Helical" evidence="7">
    <location>
        <begin position="27"/>
        <end position="47"/>
    </location>
</feature>
<dbReference type="PRINTS" id="PR01434">
    <property type="entry name" value="NADHDHGNASE5"/>
</dbReference>
<dbReference type="EMBL" id="WBKO01000002">
    <property type="protein sequence ID" value="MDV2482349.1"/>
    <property type="molecule type" value="Genomic_DNA"/>
</dbReference>
<sequence length="599" mass="62593">MIAIPPAFVYLLGLLLLPVLTGRVRKVWALLVGVAGLLLTVSLPSAAPDLTFGFIPGVETVLLTVDPMRHLAGGIFAVSGLAALIYAAYRDIPAAETIGIFASVGATMGIVYAGDFITVFLFWELLALASLSIIWSSRAPESSGAGYRYLLFHIFGGACLIGGIACTIVATGSAAVGPVADGAGLLLMLVGIGVNAAFIPLHTWVPDAYPRASVVGSVALSIFTTKAAVFILAATGGWGVTVAYMGGAMALYGAVFALMQDDIRRLLAYSIVSQVGYMVAAVGTGSVAGIDAGLAHMVNDILFKSLLFMVAGAVILKTGLHRLSDLGGLVRTMPVTTLCAVIGGLALAGLPGLNGGVSKGMTLEAAGAVPYLAPLLLVSAVVTVTYVFRFLYLGFLRPVAGTREGHLPKDPPVPMLAAMGINVFFCLAIGLFPHLLTDLLPGGTAAHVFDPVHLLESAGIFAAAGALLLLAPPLRHPRDGVETDVDALYIRAGHGVVWFSSHPLVHAADAIGCVIERVVGWFRHISANPAVTFQIAGKSVALPFVRAFSGSEESRAYEEELMFLRDHYPDVQTTIWGGGHGLIFISIVAFLYFIFNITR</sequence>
<feature type="transmembrane region" description="Helical" evidence="7">
    <location>
        <begin position="575"/>
        <end position="595"/>
    </location>
</feature>
<evidence type="ECO:0000313" key="9">
    <source>
        <dbReference type="EMBL" id="MDV2482349.1"/>
    </source>
</evidence>
<name>A0ABU3X2T7_9EURY</name>
<keyword evidence="4 7" id="KW-1133">Transmembrane helix</keyword>
<keyword evidence="5" id="KW-0560">Oxidoreductase</keyword>
<protein>
    <recommendedName>
        <fullName evidence="8">NADH:quinone oxidoreductase/Mrp antiporter transmembrane domain-containing protein</fullName>
    </recommendedName>
</protein>
<feature type="transmembrane region" description="Helical" evidence="7">
    <location>
        <begin position="6"/>
        <end position="22"/>
    </location>
</feature>
<evidence type="ECO:0000256" key="7">
    <source>
        <dbReference type="SAM" id="Phobius"/>
    </source>
</evidence>
<keyword evidence="2" id="KW-1003">Cell membrane</keyword>
<feature type="domain" description="NADH:quinone oxidoreductase/Mrp antiporter transmembrane" evidence="8">
    <location>
        <begin position="113"/>
        <end position="377"/>
    </location>
</feature>
<gene>
    <name evidence="9" type="ORF">F8E02_10125</name>
</gene>